<dbReference type="GeneID" id="78528268"/>
<feature type="transmembrane region" description="Helical" evidence="1">
    <location>
        <begin position="12"/>
        <end position="33"/>
    </location>
</feature>
<sequence>MKRILVALLESMLTALYWWMVATFSFGLFGGSRNPAAPPPDQGEILLQTGMSVTVAIIFYAMLSLLWQKVVRPRLL</sequence>
<keyword evidence="1" id="KW-0812">Transmembrane</keyword>
<feature type="transmembrane region" description="Helical" evidence="1">
    <location>
        <begin position="45"/>
        <end position="67"/>
    </location>
</feature>
<dbReference type="AlphaFoldDB" id="A0A0C9M4E7"/>
<keyword evidence="1" id="KW-1133">Transmembrane helix</keyword>
<comment type="caution">
    <text evidence="2">The sequence shown here is derived from an EMBL/GenBank/DDBJ whole genome shotgun (WGS) entry which is preliminary data.</text>
</comment>
<dbReference type="Proteomes" id="UP000032025">
    <property type="component" value="Unassembled WGS sequence"/>
</dbReference>
<evidence type="ECO:0000313" key="3">
    <source>
        <dbReference type="Proteomes" id="UP000032025"/>
    </source>
</evidence>
<protein>
    <submittedName>
        <fullName evidence="2">DNA, contig: SP646</fullName>
    </submittedName>
</protein>
<dbReference type="RefSeq" id="WP_007406916.1">
    <property type="nucleotide sequence ID" value="NZ_BBJS01000046.1"/>
</dbReference>
<evidence type="ECO:0000313" key="2">
    <source>
        <dbReference type="EMBL" id="GAN14870.1"/>
    </source>
</evidence>
<organism evidence="2 3">
    <name type="scientific">Sphingomonas paucimobilis NBRC 13935</name>
    <dbReference type="NCBI Taxonomy" id="1219050"/>
    <lineage>
        <taxon>Bacteria</taxon>
        <taxon>Pseudomonadati</taxon>
        <taxon>Pseudomonadota</taxon>
        <taxon>Alphaproteobacteria</taxon>
        <taxon>Sphingomonadales</taxon>
        <taxon>Sphingomonadaceae</taxon>
        <taxon>Sphingomonas</taxon>
    </lineage>
</organism>
<keyword evidence="3" id="KW-1185">Reference proteome</keyword>
<reference evidence="2 3" key="1">
    <citation type="submission" date="2014-08" db="EMBL/GenBank/DDBJ databases">
        <title>Whole genome shotgun sequence of Sphingomonas paucimobilis NBRC 13935.</title>
        <authorList>
            <person name="Hosoyama A."/>
            <person name="Hashimoto M."/>
            <person name="Hosoyama Y."/>
            <person name="Noguchi M."/>
            <person name="Uohara A."/>
            <person name="Ohji S."/>
            <person name="Katano-Makiyama Y."/>
            <person name="Ichikawa N."/>
            <person name="Kimura A."/>
            <person name="Yamazoe A."/>
            <person name="Fujita N."/>
        </authorList>
    </citation>
    <scope>NUCLEOTIDE SEQUENCE [LARGE SCALE GENOMIC DNA]</scope>
    <source>
        <strain evidence="2 3">NBRC 13935</strain>
    </source>
</reference>
<proteinExistence type="predicted"/>
<gene>
    <name evidence="2" type="ORF">SP6_46_00500</name>
</gene>
<accession>A0A0C9M4E7</accession>
<evidence type="ECO:0000256" key="1">
    <source>
        <dbReference type="SAM" id="Phobius"/>
    </source>
</evidence>
<keyword evidence="1" id="KW-0472">Membrane</keyword>
<name>A0A0C9M4E7_SPHPI</name>
<dbReference type="EMBL" id="BBJS01000046">
    <property type="protein sequence ID" value="GAN14870.1"/>
    <property type="molecule type" value="Genomic_DNA"/>
</dbReference>